<dbReference type="Proteomes" id="UP001218218">
    <property type="component" value="Unassembled WGS sequence"/>
</dbReference>
<comment type="caution">
    <text evidence="2">The sequence shown here is derived from an EMBL/GenBank/DDBJ whole genome shotgun (WGS) entry which is preliminary data.</text>
</comment>
<dbReference type="EMBL" id="JARIHO010000004">
    <property type="protein sequence ID" value="KAJ7362433.1"/>
    <property type="molecule type" value="Genomic_DNA"/>
</dbReference>
<evidence type="ECO:0000313" key="3">
    <source>
        <dbReference type="Proteomes" id="UP001218218"/>
    </source>
</evidence>
<accession>A0AAD7ALR3</accession>
<gene>
    <name evidence="2" type="ORF">DFH08DRAFT_799465</name>
</gene>
<feature type="compositionally biased region" description="Basic and acidic residues" evidence="1">
    <location>
        <begin position="17"/>
        <end position="31"/>
    </location>
</feature>
<name>A0AAD7ALR3_9AGAR</name>
<feature type="region of interest" description="Disordered" evidence="1">
    <location>
        <begin position="1"/>
        <end position="88"/>
    </location>
</feature>
<dbReference type="AlphaFoldDB" id="A0AAD7ALR3"/>
<organism evidence="2 3">
    <name type="scientific">Mycena albidolilacea</name>
    <dbReference type="NCBI Taxonomy" id="1033008"/>
    <lineage>
        <taxon>Eukaryota</taxon>
        <taxon>Fungi</taxon>
        <taxon>Dikarya</taxon>
        <taxon>Basidiomycota</taxon>
        <taxon>Agaricomycotina</taxon>
        <taxon>Agaricomycetes</taxon>
        <taxon>Agaricomycetidae</taxon>
        <taxon>Agaricales</taxon>
        <taxon>Marasmiineae</taxon>
        <taxon>Mycenaceae</taxon>
        <taxon>Mycena</taxon>
    </lineage>
</organism>
<protein>
    <submittedName>
        <fullName evidence="2">Uncharacterized protein</fullName>
    </submittedName>
</protein>
<proteinExistence type="predicted"/>
<evidence type="ECO:0000313" key="2">
    <source>
        <dbReference type="EMBL" id="KAJ7362433.1"/>
    </source>
</evidence>
<keyword evidence="3" id="KW-1185">Reference proteome</keyword>
<evidence type="ECO:0000256" key="1">
    <source>
        <dbReference type="SAM" id="MobiDB-lite"/>
    </source>
</evidence>
<sequence>MTSQDEDDSYASLKPMRYTELKPGEDIELKHSKSSHCPFQPGGALDSQTTSQEYIENLVGSPEMGTDAFDSQPALPKREMSEEPLSYEELRDRCLRAEEKLDRTLFELRDTRNAFQRQRLRIIDLENAARSSVTVLAQAIALINSSKEDIAKVLEDVLEFH</sequence>
<reference evidence="2" key="1">
    <citation type="submission" date="2023-03" db="EMBL/GenBank/DDBJ databases">
        <title>Massive genome expansion in bonnet fungi (Mycena s.s.) driven by repeated elements and novel gene families across ecological guilds.</title>
        <authorList>
            <consortium name="Lawrence Berkeley National Laboratory"/>
            <person name="Harder C.B."/>
            <person name="Miyauchi S."/>
            <person name="Viragh M."/>
            <person name="Kuo A."/>
            <person name="Thoen E."/>
            <person name="Andreopoulos B."/>
            <person name="Lu D."/>
            <person name="Skrede I."/>
            <person name="Drula E."/>
            <person name="Henrissat B."/>
            <person name="Morin E."/>
            <person name="Kohler A."/>
            <person name="Barry K."/>
            <person name="LaButti K."/>
            <person name="Morin E."/>
            <person name="Salamov A."/>
            <person name="Lipzen A."/>
            <person name="Mereny Z."/>
            <person name="Hegedus B."/>
            <person name="Baldrian P."/>
            <person name="Stursova M."/>
            <person name="Weitz H."/>
            <person name="Taylor A."/>
            <person name="Grigoriev I.V."/>
            <person name="Nagy L.G."/>
            <person name="Martin F."/>
            <person name="Kauserud H."/>
        </authorList>
    </citation>
    <scope>NUCLEOTIDE SEQUENCE</scope>
    <source>
        <strain evidence="2">CBHHK002</strain>
    </source>
</reference>